<dbReference type="OrthoDB" id="4384073at2759"/>
<reference evidence="2 5" key="2">
    <citation type="submission" date="2019-08" db="EMBL/GenBank/DDBJ databases">
        <title>The genome sequence of a newly discovered highly antifungal drug resistant Aspergillus species, Aspergillus tanneri NIH 1004.</title>
        <authorList>
            <person name="Mounaud S."/>
            <person name="Singh I."/>
            <person name="Joardar V."/>
            <person name="Pakala S."/>
            <person name="Pakala S."/>
            <person name="Venepally P."/>
            <person name="Chung J.K."/>
            <person name="Losada L."/>
            <person name="Nierman W.C."/>
        </authorList>
    </citation>
    <scope>NUCLEOTIDE SEQUENCE [LARGE SCALE GENOMIC DNA]</scope>
    <source>
        <strain evidence="2 5">NIH1004</strain>
    </source>
</reference>
<evidence type="ECO:0000256" key="1">
    <source>
        <dbReference type="SAM" id="SignalP"/>
    </source>
</evidence>
<dbReference type="Proteomes" id="UP000308092">
    <property type="component" value="Unassembled WGS sequence"/>
</dbReference>
<name>A0A4S3JIX7_9EURO</name>
<sequence length="195" mass="22417">MPSITRYLLLPFLCVSPILAAFQPDYQRIFGEPCATHVQATHNIIAPIASDLVKKVCNQCGPERINYELLQKSENHNYNWAILQLKGVGFELRESYVPEKLFNLVWDFCIKKKWASKSLCDDDFTEFRDCVLHTGVNEMVGPFKAYNDLVQRRCHKMPAAAARMVPLVKEEVNRFMESVCPNDPQARDESVLHEL</sequence>
<gene>
    <name evidence="2" type="ORF">ATNIH1004_009122</name>
    <name evidence="3" type="ORF">EYZ11_005307</name>
</gene>
<dbReference type="RefSeq" id="XP_033424272.1">
    <property type="nucleotide sequence ID" value="XM_033573720.1"/>
</dbReference>
<dbReference type="VEuPathDB" id="FungiDB:EYZ11_005307"/>
<keyword evidence="4" id="KW-1185">Reference proteome</keyword>
<evidence type="ECO:0000313" key="4">
    <source>
        <dbReference type="Proteomes" id="UP000308092"/>
    </source>
</evidence>
<organism evidence="3 4">
    <name type="scientific">Aspergillus tanneri</name>
    <dbReference type="NCBI Taxonomy" id="1220188"/>
    <lineage>
        <taxon>Eukaryota</taxon>
        <taxon>Fungi</taxon>
        <taxon>Dikarya</taxon>
        <taxon>Ascomycota</taxon>
        <taxon>Pezizomycotina</taxon>
        <taxon>Eurotiomycetes</taxon>
        <taxon>Eurotiomycetidae</taxon>
        <taxon>Eurotiales</taxon>
        <taxon>Aspergillaceae</taxon>
        <taxon>Aspergillus</taxon>
        <taxon>Aspergillus subgen. Circumdati</taxon>
    </lineage>
</organism>
<keyword evidence="1" id="KW-0732">Signal</keyword>
<dbReference type="EMBL" id="SOSA01000167">
    <property type="protein sequence ID" value="THC95230.1"/>
    <property type="molecule type" value="Genomic_DNA"/>
</dbReference>
<feature type="chain" id="PRO_5036122136" evidence="1">
    <location>
        <begin position="21"/>
        <end position="195"/>
    </location>
</feature>
<proteinExistence type="predicted"/>
<evidence type="ECO:0000313" key="3">
    <source>
        <dbReference type="EMBL" id="THC95230.1"/>
    </source>
</evidence>
<feature type="signal peptide" evidence="1">
    <location>
        <begin position="1"/>
        <end position="20"/>
    </location>
</feature>
<accession>A0A4S3JIX7</accession>
<dbReference type="EMBL" id="QUQM01000006">
    <property type="protein sequence ID" value="KAA8644911.1"/>
    <property type="molecule type" value="Genomic_DNA"/>
</dbReference>
<protein>
    <submittedName>
        <fullName evidence="3">Uncharacterized protein</fullName>
    </submittedName>
</protein>
<evidence type="ECO:0000313" key="2">
    <source>
        <dbReference type="EMBL" id="KAA8644911.1"/>
    </source>
</evidence>
<reference evidence="3 4" key="1">
    <citation type="submission" date="2019-03" db="EMBL/GenBank/DDBJ databases">
        <title>The genome sequence of a newly discovered highly antifungal drug resistant Aspergillus species, Aspergillus tanneri NIH 1004.</title>
        <authorList>
            <person name="Mounaud S."/>
            <person name="Singh I."/>
            <person name="Joardar V."/>
            <person name="Pakala S."/>
            <person name="Pakala S."/>
            <person name="Venepally P."/>
            <person name="Hoover J."/>
            <person name="Nierman W."/>
            <person name="Chung J."/>
            <person name="Losada L."/>
        </authorList>
    </citation>
    <scope>NUCLEOTIDE SEQUENCE [LARGE SCALE GENOMIC DNA]</scope>
    <source>
        <strain evidence="3 4">NIH1004</strain>
    </source>
</reference>
<comment type="caution">
    <text evidence="3">The sequence shown here is derived from an EMBL/GenBank/DDBJ whole genome shotgun (WGS) entry which is preliminary data.</text>
</comment>
<dbReference type="AlphaFoldDB" id="A0A4S3JIX7"/>
<evidence type="ECO:0000313" key="5">
    <source>
        <dbReference type="Proteomes" id="UP000324241"/>
    </source>
</evidence>
<dbReference type="GeneID" id="54331824"/>
<dbReference type="Proteomes" id="UP000324241">
    <property type="component" value="Unassembled WGS sequence"/>
</dbReference>